<gene>
    <name evidence="1" type="ORF">SJ265_25500</name>
</gene>
<dbReference type="Proteomes" id="UP001271725">
    <property type="component" value="Unassembled WGS sequence"/>
</dbReference>
<name>A0AAW9ETI5_9ENTR</name>
<dbReference type="AlphaFoldDB" id="A0AAW9ETI5"/>
<evidence type="ECO:0000313" key="2">
    <source>
        <dbReference type="Proteomes" id="UP001271725"/>
    </source>
</evidence>
<protein>
    <submittedName>
        <fullName evidence="1">Uncharacterized protein</fullName>
    </submittedName>
</protein>
<accession>A0AAW9ETI5</accession>
<organism evidence="1 2">
    <name type="scientific">Citrobacter portucalensis</name>
    <dbReference type="NCBI Taxonomy" id="1639133"/>
    <lineage>
        <taxon>Bacteria</taxon>
        <taxon>Pseudomonadati</taxon>
        <taxon>Pseudomonadota</taxon>
        <taxon>Gammaproteobacteria</taxon>
        <taxon>Enterobacterales</taxon>
        <taxon>Enterobacteriaceae</taxon>
        <taxon>Citrobacter</taxon>
        <taxon>Citrobacter freundii complex</taxon>
    </lineage>
</organism>
<reference evidence="1" key="1">
    <citation type="submission" date="2023-11" db="EMBL/GenBank/DDBJ databases">
        <title>Detection of rare carbapenemases in Enterobacterales - comparison of two colorimetric and two CIM-based carbapenemase assays.</title>
        <authorList>
            <person name="Schaffarczyk L."/>
            <person name="Noster J."/>
            <person name="Stelzer Y."/>
            <person name="Sattler J."/>
            <person name="Gatermann S."/>
            <person name="Hamprecht A."/>
        </authorList>
    </citation>
    <scope>NUCLEOTIDE SEQUENCE</scope>
    <source>
        <strain evidence="1">CIM-Carb-133</strain>
    </source>
</reference>
<evidence type="ECO:0000313" key="1">
    <source>
        <dbReference type="EMBL" id="MDX7151115.1"/>
    </source>
</evidence>
<dbReference type="RefSeq" id="WP_319868844.1">
    <property type="nucleotide sequence ID" value="NZ_JAXABJ010000048.1"/>
</dbReference>
<sequence length="127" mass="15110">MLDCEIYSSAKEMLWGVEFHITRAEFWADNEDVQITADEWLDYINNDNELSRYLRNGDYHALWSGPSSYEDSWLDWSAGNIYTKWPDTYLYRKMLRIARHLNARVMDDDGTIYSEESQWEYAPSTNA</sequence>
<comment type="caution">
    <text evidence="1">The sequence shown here is derived from an EMBL/GenBank/DDBJ whole genome shotgun (WGS) entry which is preliminary data.</text>
</comment>
<dbReference type="EMBL" id="JAXABJ010000048">
    <property type="protein sequence ID" value="MDX7151115.1"/>
    <property type="molecule type" value="Genomic_DNA"/>
</dbReference>
<proteinExistence type="predicted"/>